<protein>
    <submittedName>
        <fullName evidence="2">RimJ/RimL family protein N-acetyltransferase</fullName>
    </submittedName>
</protein>
<dbReference type="AlphaFoldDB" id="A0A7W6CFF5"/>
<comment type="caution">
    <text evidence="2">The sequence shown here is derived from an EMBL/GenBank/DDBJ whole genome shotgun (WGS) entry which is preliminary data.</text>
</comment>
<evidence type="ECO:0000313" key="2">
    <source>
        <dbReference type="EMBL" id="MBB3954465.1"/>
    </source>
</evidence>
<gene>
    <name evidence="2" type="ORF">GGR38_001392</name>
</gene>
<dbReference type="PANTHER" id="PTHR43792">
    <property type="entry name" value="GNAT FAMILY, PUTATIVE (AFU_ORTHOLOGUE AFUA_3G00765)-RELATED-RELATED"/>
    <property type="match status" value="1"/>
</dbReference>
<name>A0A7W6CFF5_9SPHN</name>
<dbReference type="Gene3D" id="3.40.630.30">
    <property type="match status" value="1"/>
</dbReference>
<dbReference type="GO" id="GO:0016747">
    <property type="term" value="F:acyltransferase activity, transferring groups other than amino-acyl groups"/>
    <property type="evidence" value="ECO:0007669"/>
    <property type="project" value="InterPro"/>
</dbReference>
<dbReference type="InterPro" id="IPR051531">
    <property type="entry name" value="N-acetyltransferase"/>
</dbReference>
<keyword evidence="3" id="KW-1185">Reference proteome</keyword>
<dbReference type="Pfam" id="PF13302">
    <property type="entry name" value="Acetyltransf_3"/>
    <property type="match status" value="1"/>
</dbReference>
<dbReference type="SUPFAM" id="SSF55729">
    <property type="entry name" value="Acyl-CoA N-acyltransferases (Nat)"/>
    <property type="match status" value="1"/>
</dbReference>
<dbReference type="PANTHER" id="PTHR43792:SF1">
    <property type="entry name" value="N-ACETYLTRANSFERASE DOMAIN-CONTAINING PROTEIN"/>
    <property type="match status" value="1"/>
</dbReference>
<evidence type="ECO:0000313" key="3">
    <source>
        <dbReference type="Proteomes" id="UP000548867"/>
    </source>
</evidence>
<feature type="domain" description="N-acetyltransferase" evidence="1">
    <location>
        <begin position="12"/>
        <end position="167"/>
    </location>
</feature>
<dbReference type="PROSITE" id="PS51186">
    <property type="entry name" value="GNAT"/>
    <property type="match status" value="1"/>
</dbReference>
<accession>A0A7W6CFF5</accession>
<proteinExistence type="predicted"/>
<sequence>MSDALPIITDRLILRPWEDRDRDAAWAMAQDVEVMRYLPPLTRAGSDAMIDRMMAMQTEHGHTFWAMERRGDGQFLGMCGFCPPRPPLAEYEIGWRLARAAWGQGFGTEAANAVLDWAWAHRDMATIVAITTRENAKSRALMVRIGMAHAAHEDFDHPALLETDRLRPHVLYRIARPKS</sequence>
<dbReference type="EMBL" id="JACIDX010000004">
    <property type="protein sequence ID" value="MBB3954465.1"/>
    <property type="molecule type" value="Genomic_DNA"/>
</dbReference>
<keyword evidence="2" id="KW-0808">Transferase</keyword>
<evidence type="ECO:0000259" key="1">
    <source>
        <dbReference type="PROSITE" id="PS51186"/>
    </source>
</evidence>
<dbReference type="InterPro" id="IPR000182">
    <property type="entry name" value="GNAT_dom"/>
</dbReference>
<organism evidence="2 3">
    <name type="scientific">Novosphingobium sediminicola</name>
    <dbReference type="NCBI Taxonomy" id="563162"/>
    <lineage>
        <taxon>Bacteria</taxon>
        <taxon>Pseudomonadati</taxon>
        <taxon>Pseudomonadota</taxon>
        <taxon>Alphaproteobacteria</taxon>
        <taxon>Sphingomonadales</taxon>
        <taxon>Sphingomonadaceae</taxon>
        <taxon>Novosphingobium</taxon>
    </lineage>
</organism>
<dbReference type="Proteomes" id="UP000548867">
    <property type="component" value="Unassembled WGS sequence"/>
</dbReference>
<dbReference type="InterPro" id="IPR016181">
    <property type="entry name" value="Acyl_CoA_acyltransferase"/>
</dbReference>
<dbReference type="RefSeq" id="WP_246404295.1">
    <property type="nucleotide sequence ID" value="NZ_JACIDX010000004.1"/>
</dbReference>
<reference evidence="2 3" key="1">
    <citation type="submission" date="2020-08" db="EMBL/GenBank/DDBJ databases">
        <title>Genomic Encyclopedia of Type Strains, Phase IV (KMG-IV): sequencing the most valuable type-strain genomes for metagenomic binning, comparative biology and taxonomic classification.</title>
        <authorList>
            <person name="Goeker M."/>
        </authorList>
    </citation>
    <scope>NUCLEOTIDE SEQUENCE [LARGE SCALE GENOMIC DNA]</scope>
    <source>
        <strain evidence="2 3">DSM 27057</strain>
    </source>
</reference>